<dbReference type="EMBL" id="BBWU01000028">
    <property type="protein sequence ID" value="GAO39168.1"/>
    <property type="molecule type" value="Genomic_DNA"/>
</dbReference>
<dbReference type="AlphaFoldDB" id="A0A0E9MNT4"/>
<dbReference type="PANTHER" id="PTHR12815">
    <property type="entry name" value="SORTING AND ASSEMBLY MACHINERY SAMM50 PROTEIN FAMILY MEMBER"/>
    <property type="match status" value="1"/>
</dbReference>
<name>A0A0E9MNT4_9SPHN</name>
<feature type="signal peptide" evidence="5">
    <location>
        <begin position="1"/>
        <end position="21"/>
    </location>
</feature>
<comment type="caution">
    <text evidence="7">The sequence shown here is derived from an EMBL/GenBank/DDBJ whole genome shotgun (WGS) entry which is preliminary data.</text>
</comment>
<dbReference type="Pfam" id="PF01103">
    <property type="entry name" value="Omp85"/>
    <property type="match status" value="1"/>
</dbReference>
<accession>A0A0E9MNT4</accession>
<dbReference type="STRING" id="1219043.SCH01S_28_00270"/>
<organism evidence="7 8">
    <name type="scientific">Sphingomonas changbaiensis NBRC 104936</name>
    <dbReference type="NCBI Taxonomy" id="1219043"/>
    <lineage>
        <taxon>Bacteria</taxon>
        <taxon>Pseudomonadati</taxon>
        <taxon>Pseudomonadota</taxon>
        <taxon>Alphaproteobacteria</taxon>
        <taxon>Sphingomonadales</taxon>
        <taxon>Sphingomonadaceae</taxon>
        <taxon>Sphingomonas</taxon>
    </lineage>
</organism>
<dbReference type="InterPro" id="IPR039910">
    <property type="entry name" value="D15-like"/>
</dbReference>
<dbReference type="InterPro" id="IPR000184">
    <property type="entry name" value="Bac_surfAg_D15"/>
</dbReference>
<feature type="domain" description="Bacterial surface antigen (D15)" evidence="6">
    <location>
        <begin position="390"/>
        <end position="675"/>
    </location>
</feature>
<evidence type="ECO:0000313" key="8">
    <source>
        <dbReference type="Proteomes" id="UP000033202"/>
    </source>
</evidence>
<comment type="subcellular location">
    <subcellularLocation>
        <location evidence="1">Membrane</location>
    </subcellularLocation>
</comment>
<evidence type="ECO:0000256" key="4">
    <source>
        <dbReference type="SAM" id="MobiDB-lite"/>
    </source>
</evidence>
<evidence type="ECO:0000256" key="2">
    <source>
        <dbReference type="ARBA" id="ARBA00022452"/>
    </source>
</evidence>
<evidence type="ECO:0000256" key="3">
    <source>
        <dbReference type="ARBA" id="ARBA00023136"/>
    </source>
</evidence>
<reference evidence="7 8" key="1">
    <citation type="submission" date="2015-04" db="EMBL/GenBank/DDBJ databases">
        <title>Whole genome shotgun sequence of Sphingomonas changbaiensis NBRC 104936.</title>
        <authorList>
            <person name="Katano-Makiyama Y."/>
            <person name="Hosoyama A."/>
            <person name="Hashimoto M."/>
            <person name="Noguchi M."/>
            <person name="Tsuchikane K."/>
            <person name="Ohji S."/>
            <person name="Yamazoe A."/>
            <person name="Ichikawa N."/>
            <person name="Kimura A."/>
            <person name="Fujita N."/>
        </authorList>
    </citation>
    <scope>NUCLEOTIDE SEQUENCE [LARGE SCALE GENOMIC DNA]</scope>
    <source>
        <strain evidence="7 8">NBRC 104936</strain>
    </source>
</reference>
<evidence type="ECO:0000256" key="1">
    <source>
        <dbReference type="ARBA" id="ARBA00004370"/>
    </source>
</evidence>
<dbReference type="Gene3D" id="3.10.20.310">
    <property type="entry name" value="membrane protein fhac"/>
    <property type="match status" value="2"/>
</dbReference>
<keyword evidence="8" id="KW-1185">Reference proteome</keyword>
<dbReference type="PANTHER" id="PTHR12815:SF42">
    <property type="entry name" value="BACTERIAL SURFACE ANTIGEN (D15) DOMAIN-CONTAINING PROTEIN"/>
    <property type="match status" value="1"/>
</dbReference>
<dbReference type="Gene3D" id="2.40.160.50">
    <property type="entry name" value="membrane protein fhac: a member of the omp85/tpsb transporter family"/>
    <property type="match status" value="1"/>
</dbReference>
<feature type="chain" id="PRO_5002429837" description="Bacterial surface antigen (D15) domain-containing protein" evidence="5">
    <location>
        <begin position="22"/>
        <end position="675"/>
    </location>
</feature>
<feature type="compositionally biased region" description="Pro residues" evidence="4">
    <location>
        <begin position="62"/>
        <end position="74"/>
    </location>
</feature>
<feature type="region of interest" description="Disordered" evidence="4">
    <location>
        <begin position="51"/>
        <end position="74"/>
    </location>
</feature>
<dbReference type="Proteomes" id="UP000033202">
    <property type="component" value="Unassembled WGS sequence"/>
</dbReference>
<gene>
    <name evidence="7" type="ORF">SCH01S_28_00270</name>
</gene>
<keyword evidence="2" id="KW-0812">Transmembrane</keyword>
<keyword evidence="3" id="KW-0472">Membrane</keyword>
<keyword evidence="5" id="KW-0732">Signal</keyword>
<evidence type="ECO:0000256" key="5">
    <source>
        <dbReference type="SAM" id="SignalP"/>
    </source>
</evidence>
<keyword evidence="2" id="KW-1134">Transmembrane beta strand</keyword>
<protein>
    <recommendedName>
        <fullName evidence="6">Bacterial surface antigen (D15) domain-containing protein</fullName>
    </recommendedName>
</protein>
<proteinExistence type="predicted"/>
<evidence type="ECO:0000313" key="7">
    <source>
        <dbReference type="EMBL" id="GAO39168.1"/>
    </source>
</evidence>
<sequence>MKAIWFAAAMMAWAPSVPARAQPQLPPPGDTIVPDAEFEAALPKVGDDINAPLAPLQSFDTPAPPPPDPALSAPLPPLSTFDVTTPAEPIKAEAVESAAAVRYQVAVEGLKQVGLEGRFRSLSALDKGDGQAANGAVVTARAREDERLAATILHSEGYYDAVVTSSVEPAPNQPNRVTATISAVPGPRYAFGAIAITGPATVPPGIARDALKLKSGDPIIAADVEAAEANVRLRLPQQGYPFVEIGQRDVLLDPATHLGDYTLPVDPGARSSFGGFTTEGKLAFGADHVAVLSRFKRGDLYDSRKVDDLREAMVATGLFSSVAVEPVATGQPGPDGTELVDLRVVEQAGPPRTLAAQAGYATGQGFTLRGSWTHRNLFPPEGALIVAGVAGTQEQGATVTFRRSNAGKRDRTVNLALNASHQDYAAYEALTASLTGSISRQSTPIWQKVWTWSYGFELVTTDEKRSDPTRRRDDGTYFIAALPAQIGYDRSNNLLDPTHGFRLAARVSPEVSQRAHGAFDQYVRAQVDGSIYYPASDSLTIAGRVRLGSIVGAPRDSIAPSRRLYAGGGGSVRGYGYQELGPRDANNDPLGGRSLNEFALEARYRFGNYGIVPFIDAGQVYQSSTPKFRDLRFGAGIGGRLYTNFGPIRVDIATPLNPRKGDARFTAYVSIGQAF</sequence>
<dbReference type="GO" id="GO:0019867">
    <property type="term" value="C:outer membrane"/>
    <property type="evidence" value="ECO:0007669"/>
    <property type="project" value="InterPro"/>
</dbReference>
<evidence type="ECO:0000259" key="6">
    <source>
        <dbReference type="Pfam" id="PF01103"/>
    </source>
</evidence>